<dbReference type="OrthoDB" id="5736381at2"/>
<evidence type="ECO:0000313" key="1">
    <source>
        <dbReference type="EMBL" id="EIT70003.1"/>
    </source>
</evidence>
<comment type="caution">
    <text evidence="2">The sequence shown here is derived from an EMBL/GenBank/DDBJ whole genome shotgun (WGS) entry which is preliminary data.</text>
</comment>
<sequence>MASSTIKVQGLDQLLKNLEQLPRELVSKNGGLVRTALFKATKRIREQARQRAPHDTGVLAKNIIAVRDKNPRANGASERYIITVRKKRWSKQAKERATRRANGKIDYRRSNDAYYWRWVEFGTATQQAQPFLRPAFESEKEAAVLDFKDSLASGIKRVVAKMRK</sequence>
<reference evidence="2" key="2">
    <citation type="submission" date="2012-05" db="EMBL/GenBank/DDBJ databases">
        <authorList>
            <person name="Park J.-H."/>
            <person name="Zylstra G.J."/>
            <person name="Chae J.-C."/>
        </authorList>
    </citation>
    <scope>NUCLEOTIDE SEQUENCE</scope>
    <source>
        <strain evidence="2">AP103</strain>
    </source>
</reference>
<gene>
    <name evidence="1" type="ORF">WQQ_01400</name>
    <name evidence="2" type="ORF">WQQ_03270</name>
</gene>
<evidence type="ECO:0000313" key="2">
    <source>
        <dbReference type="EMBL" id="EIT70190.1"/>
    </source>
</evidence>
<dbReference type="Proteomes" id="UP000003704">
    <property type="component" value="Unassembled WGS sequence"/>
</dbReference>
<dbReference type="EMBL" id="AKGD01000001">
    <property type="protein sequence ID" value="EIT70003.1"/>
    <property type="molecule type" value="Genomic_DNA"/>
</dbReference>
<dbReference type="AlphaFoldDB" id="I8T8A8"/>
<accession>I8T8A8</accession>
<keyword evidence="3" id="KW-1185">Reference proteome</keyword>
<protein>
    <recommendedName>
        <fullName evidence="4">Phage protein, HK97 gp10 family</fullName>
    </recommendedName>
</protein>
<dbReference type="NCBIfam" id="TIGR01725">
    <property type="entry name" value="phge_HK97_gp10"/>
    <property type="match status" value="1"/>
</dbReference>
<dbReference type="InterPro" id="IPR010064">
    <property type="entry name" value="HK97-gp10_tail"/>
</dbReference>
<dbReference type="Pfam" id="PF04883">
    <property type="entry name" value="HK97-gp10_like"/>
    <property type="match status" value="1"/>
</dbReference>
<organism evidence="2 3">
    <name type="scientific">Hydrocarboniphaga effusa AP103</name>
    <dbReference type="NCBI Taxonomy" id="1172194"/>
    <lineage>
        <taxon>Bacteria</taxon>
        <taxon>Pseudomonadati</taxon>
        <taxon>Pseudomonadota</taxon>
        <taxon>Gammaproteobacteria</taxon>
        <taxon>Nevskiales</taxon>
        <taxon>Nevskiaceae</taxon>
        <taxon>Hydrocarboniphaga</taxon>
    </lineage>
</organism>
<dbReference type="STRING" id="1172194.WQQ_01400"/>
<dbReference type="RefSeq" id="WP_007183286.1">
    <property type="nucleotide sequence ID" value="NZ_AKGD01000001.1"/>
</dbReference>
<reference evidence="2 3" key="1">
    <citation type="journal article" date="2012" name="J. Bacteriol.">
        <title>Genome Sequence of n-Alkane-Degrading Hydrocarboniphaga effusa Strain AP103T (ATCC BAA-332T).</title>
        <authorList>
            <person name="Chang H.K."/>
            <person name="Zylstra G.J."/>
            <person name="Chae J.C."/>
        </authorList>
    </citation>
    <scope>NUCLEOTIDE SEQUENCE [LARGE SCALE GENOMIC DNA]</scope>
    <source>
        <strain evidence="2 3">AP103</strain>
    </source>
</reference>
<name>I8T8A8_9GAMM</name>
<dbReference type="EMBL" id="AKGD01000001">
    <property type="protein sequence ID" value="EIT70190.1"/>
    <property type="molecule type" value="Genomic_DNA"/>
</dbReference>
<evidence type="ECO:0000313" key="3">
    <source>
        <dbReference type="Proteomes" id="UP000003704"/>
    </source>
</evidence>
<proteinExistence type="predicted"/>
<dbReference type="PATRIC" id="fig|1172194.4.peg.134"/>
<evidence type="ECO:0008006" key="4">
    <source>
        <dbReference type="Google" id="ProtNLM"/>
    </source>
</evidence>